<dbReference type="Proteomes" id="UP000182015">
    <property type="component" value="Unassembled WGS sequence"/>
</dbReference>
<dbReference type="InterPro" id="IPR010982">
    <property type="entry name" value="Lambda_DNA-bd_dom_sf"/>
</dbReference>
<protein>
    <submittedName>
        <fullName evidence="4">Transcriptional regulator</fullName>
    </submittedName>
</protein>
<evidence type="ECO:0000259" key="3">
    <source>
        <dbReference type="PROSITE" id="PS50943"/>
    </source>
</evidence>
<evidence type="ECO:0000256" key="1">
    <source>
        <dbReference type="ARBA" id="ARBA00023125"/>
    </source>
</evidence>
<dbReference type="AlphaFoldDB" id="A0A1L8MMB2"/>
<dbReference type="SMART" id="SM00530">
    <property type="entry name" value="HTH_XRE"/>
    <property type="match status" value="1"/>
</dbReference>
<dbReference type="EMBL" id="LZDD01000002">
    <property type="protein sequence ID" value="OJF71888.1"/>
    <property type="molecule type" value="Genomic_DNA"/>
</dbReference>
<keyword evidence="2" id="KW-1133">Transmembrane helix</keyword>
<organism evidence="4 5">
    <name type="scientific">Streptococcus bovimastitidis</name>
    <dbReference type="NCBI Taxonomy" id="1856638"/>
    <lineage>
        <taxon>Bacteria</taxon>
        <taxon>Bacillati</taxon>
        <taxon>Bacillota</taxon>
        <taxon>Bacilli</taxon>
        <taxon>Lactobacillales</taxon>
        <taxon>Streptococcaceae</taxon>
        <taxon>Streptococcus</taxon>
    </lineage>
</organism>
<proteinExistence type="predicted"/>
<dbReference type="Pfam" id="PF01381">
    <property type="entry name" value="HTH_3"/>
    <property type="match status" value="1"/>
</dbReference>
<evidence type="ECO:0000313" key="4">
    <source>
        <dbReference type="EMBL" id="OJF71888.1"/>
    </source>
</evidence>
<dbReference type="OrthoDB" id="9805856at2"/>
<gene>
    <name evidence="4" type="ORF">A9Q68_07875</name>
</gene>
<keyword evidence="2" id="KW-0812">Transmembrane</keyword>
<feature type="transmembrane region" description="Helical" evidence="2">
    <location>
        <begin position="170"/>
        <end position="190"/>
    </location>
</feature>
<feature type="transmembrane region" description="Helical" evidence="2">
    <location>
        <begin position="109"/>
        <end position="126"/>
    </location>
</feature>
<name>A0A1L8MMB2_9STRE</name>
<evidence type="ECO:0000313" key="5">
    <source>
        <dbReference type="Proteomes" id="UP000182015"/>
    </source>
</evidence>
<dbReference type="RefSeq" id="WP_071794178.1">
    <property type="nucleotide sequence ID" value="NZ_LZDD01000002.1"/>
</dbReference>
<sequence>MELGKKLSSCRKKAGLSQEDLAEKIYVSRQTISNWENDKSYPDIHSLIVLANLFQLSLDQLVEGDIDEMKKLVQSDDLKQFNRDGWVMTIGSLLMAITAYPLVHFWGKSGFLVLVLEWLVLMYFALRLEKFKKENKVQTYKEILAISKGETLDKVESIEEKAKYPYQKPLIVVAYTLVFCLIMGLSTFIINSFF</sequence>
<dbReference type="PROSITE" id="PS50943">
    <property type="entry name" value="HTH_CROC1"/>
    <property type="match status" value="1"/>
</dbReference>
<keyword evidence="5" id="KW-1185">Reference proteome</keyword>
<accession>A0A1L8MMB2</accession>
<reference evidence="5" key="1">
    <citation type="submission" date="2016-06" db="EMBL/GenBank/DDBJ databases">
        <authorList>
            <person name="de Vries S.P.W."/>
            <person name="Hadjirin N.F."/>
            <person name="Lay E.M."/>
            <person name="Zadoks R.N."/>
            <person name="Peacock S.J."/>
            <person name="Parkhill J."/>
            <person name="Grant A.J."/>
            <person name="Mcdougall S."/>
            <person name="Holmes M.A."/>
        </authorList>
    </citation>
    <scope>NUCLEOTIDE SEQUENCE [LARGE SCALE GENOMIC DNA]</scope>
    <source>
        <strain evidence="5">NZ1587</strain>
    </source>
</reference>
<dbReference type="GO" id="GO:0003677">
    <property type="term" value="F:DNA binding"/>
    <property type="evidence" value="ECO:0007669"/>
    <property type="project" value="UniProtKB-KW"/>
</dbReference>
<comment type="caution">
    <text evidence="4">The sequence shown here is derived from an EMBL/GenBank/DDBJ whole genome shotgun (WGS) entry which is preliminary data.</text>
</comment>
<dbReference type="PANTHER" id="PTHR46558">
    <property type="entry name" value="TRACRIPTIONAL REGULATORY PROTEIN-RELATED-RELATED"/>
    <property type="match status" value="1"/>
</dbReference>
<evidence type="ECO:0000256" key="2">
    <source>
        <dbReference type="SAM" id="Phobius"/>
    </source>
</evidence>
<feature type="transmembrane region" description="Helical" evidence="2">
    <location>
        <begin position="85"/>
        <end position="103"/>
    </location>
</feature>
<keyword evidence="1" id="KW-0238">DNA-binding</keyword>
<dbReference type="CDD" id="cd00093">
    <property type="entry name" value="HTH_XRE"/>
    <property type="match status" value="1"/>
</dbReference>
<dbReference type="PANTHER" id="PTHR46558:SF15">
    <property type="entry name" value="HELIX-TURN-HELIX DOMAIN PROTEIN"/>
    <property type="match status" value="1"/>
</dbReference>
<dbReference type="SUPFAM" id="SSF47413">
    <property type="entry name" value="lambda repressor-like DNA-binding domains"/>
    <property type="match status" value="1"/>
</dbReference>
<dbReference type="STRING" id="1856638.A9Q68_07875"/>
<feature type="domain" description="HTH cro/C1-type" evidence="3">
    <location>
        <begin position="7"/>
        <end position="61"/>
    </location>
</feature>
<keyword evidence="2" id="KW-0472">Membrane</keyword>
<dbReference type="InterPro" id="IPR001387">
    <property type="entry name" value="Cro/C1-type_HTH"/>
</dbReference>
<dbReference type="Gene3D" id="1.10.260.40">
    <property type="entry name" value="lambda repressor-like DNA-binding domains"/>
    <property type="match status" value="1"/>
</dbReference>